<keyword evidence="2" id="KW-1185">Reference proteome</keyword>
<proteinExistence type="predicted"/>
<dbReference type="KEGG" id="pbro:HOP40_02135"/>
<name>A0A6M6JB68_9PSEU</name>
<reference evidence="1 2" key="1">
    <citation type="submission" date="2020-05" db="EMBL/GenBank/DDBJ databases">
        <authorList>
            <person name="Mo P."/>
        </authorList>
    </citation>
    <scope>NUCLEOTIDE SEQUENCE [LARGE SCALE GENOMIC DNA]</scope>
    <source>
        <strain evidence="1 2">Gen01</strain>
    </source>
</reference>
<sequence length="80" mass="8147">MNPYPPHPARRPATPLRTILLIGAGLVLFVLVLASALAGGGEGSSDGSPTGPECRTEFFDGGWISSCDGELVSTDVGAGY</sequence>
<accession>A0A6M6JB68</accession>
<dbReference type="RefSeq" id="WP_172154161.1">
    <property type="nucleotide sequence ID" value="NZ_CP053564.1"/>
</dbReference>
<gene>
    <name evidence="1" type="ORF">HOP40_02135</name>
</gene>
<dbReference type="Proteomes" id="UP000505377">
    <property type="component" value="Chromosome"/>
</dbReference>
<dbReference type="AlphaFoldDB" id="A0A6M6JB68"/>
<dbReference type="EMBL" id="CP053564">
    <property type="protein sequence ID" value="QJY44786.1"/>
    <property type="molecule type" value="Genomic_DNA"/>
</dbReference>
<organism evidence="1 2">
    <name type="scientific">Pseudonocardia broussonetiae</name>
    <dbReference type="NCBI Taxonomy" id="2736640"/>
    <lineage>
        <taxon>Bacteria</taxon>
        <taxon>Bacillati</taxon>
        <taxon>Actinomycetota</taxon>
        <taxon>Actinomycetes</taxon>
        <taxon>Pseudonocardiales</taxon>
        <taxon>Pseudonocardiaceae</taxon>
        <taxon>Pseudonocardia</taxon>
    </lineage>
</organism>
<evidence type="ECO:0000313" key="2">
    <source>
        <dbReference type="Proteomes" id="UP000505377"/>
    </source>
</evidence>
<evidence type="ECO:0000313" key="1">
    <source>
        <dbReference type="EMBL" id="QJY44786.1"/>
    </source>
</evidence>
<protein>
    <submittedName>
        <fullName evidence="1">Uncharacterized protein</fullName>
    </submittedName>
</protein>